<dbReference type="SUPFAM" id="SSF48230">
    <property type="entry name" value="Chondroitin AC/alginate lyase"/>
    <property type="match status" value="1"/>
</dbReference>
<feature type="signal peptide" evidence="3">
    <location>
        <begin position="1"/>
        <end position="24"/>
    </location>
</feature>
<evidence type="ECO:0000256" key="3">
    <source>
        <dbReference type="SAM" id="SignalP"/>
    </source>
</evidence>
<reference evidence="5 6" key="1">
    <citation type="submission" date="2018-08" db="EMBL/GenBank/DDBJ databases">
        <title>A genome reference for cultivated species of the human gut microbiota.</title>
        <authorList>
            <person name="Zou Y."/>
            <person name="Xue W."/>
            <person name="Luo G."/>
        </authorList>
    </citation>
    <scope>NUCLEOTIDE SEQUENCE [LARGE SCALE GENOMIC DNA]</scope>
    <source>
        <strain evidence="5 6">AF14-7</strain>
    </source>
</reference>
<accession>A0A412W4R1</accession>
<dbReference type="Pfam" id="PF05426">
    <property type="entry name" value="Alginate_lyase"/>
    <property type="match status" value="1"/>
</dbReference>
<evidence type="ECO:0000313" key="6">
    <source>
        <dbReference type="Proteomes" id="UP000283369"/>
    </source>
</evidence>
<evidence type="ECO:0000256" key="1">
    <source>
        <dbReference type="ARBA" id="ARBA00022729"/>
    </source>
</evidence>
<evidence type="ECO:0000259" key="4">
    <source>
        <dbReference type="Pfam" id="PF05426"/>
    </source>
</evidence>
<dbReference type="AlphaFoldDB" id="A0A412W4R1"/>
<dbReference type="Gene3D" id="1.50.10.100">
    <property type="entry name" value="Chondroitin AC/alginate lyase"/>
    <property type="match status" value="1"/>
</dbReference>
<dbReference type="Proteomes" id="UP000283369">
    <property type="component" value="Unassembled WGS sequence"/>
</dbReference>
<keyword evidence="1 3" id="KW-0732">Signal</keyword>
<feature type="domain" description="Alginate lyase" evidence="4">
    <location>
        <begin position="90"/>
        <end position="238"/>
    </location>
</feature>
<name>A0A412W4R1_9BACE</name>
<proteinExistence type="predicted"/>
<feature type="chain" id="PRO_5019228084" description="Alginate lyase domain-containing protein" evidence="3">
    <location>
        <begin position="25"/>
        <end position="416"/>
    </location>
</feature>
<gene>
    <name evidence="5" type="ORF">DWW25_02100</name>
</gene>
<dbReference type="GO" id="GO:0042597">
    <property type="term" value="C:periplasmic space"/>
    <property type="evidence" value="ECO:0007669"/>
    <property type="project" value="InterPro"/>
</dbReference>
<dbReference type="InterPro" id="IPR008397">
    <property type="entry name" value="Alginate_lyase_dom"/>
</dbReference>
<dbReference type="InterPro" id="IPR008929">
    <property type="entry name" value="Chondroitin_lyas"/>
</dbReference>
<evidence type="ECO:0000313" key="5">
    <source>
        <dbReference type="EMBL" id="RGV18766.1"/>
    </source>
</evidence>
<dbReference type="EMBL" id="QRYV01000003">
    <property type="protein sequence ID" value="RGV18766.1"/>
    <property type="molecule type" value="Genomic_DNA"/>
</dbReference>
<keyword evidence="2" id="KW-0456">Lyase</keyword>
<comment type="caution">
    <text evidence="5">The sequence shown here is derived from an EMBL/GenBank/DDBJ whole genome shotgun (WGS) entry which is preliminary data.</text>
</comment>
<sequence>MKNKLMKMQFLLLLTTVVVVQSFAQSNSIKINKEHPRLILSNADIDLMRGNALSGIEPWKTAWENLKNEIDGYADEKWKTKVYRGDVSMSFYNAAIRDGSAARDLAIGYQITKDRRYAVKAIRIIDEWSSPKDVAGAYFDPDKSYPNTGMLVSRGIFAFLYAYDLLCADNLIDKDKQKQFKDWLRILLPHIKEGARRWHENDYFGKQYYQNHIVAEVVGLMSIGIILRDNELVNYAYDGKNNPRNAKNVIEGMILMNGQPPYVGEPGSWATHDGEIMDRYRHFVLTHHGYTTKPNRALQYVGLSTNLMMITAEMGRLNGFDLYNYVAPAGENIKLPLLFYADFYITKDASIKGGFYEGEDSWINHNDQAVFTLWEVAHARYPEEKIFNEVLRKNERASRKLHLLGPVLLTHGRCIE</sequence>
<dbReference type="GO" id="GO:0016829">
    <property type="term" value="F:lyase activity"/>
    <property type="evidence" value="ECO:0007669"/>
    <property type="project" value="UniProtKB-KW"/>
</dbReference>
<evidence type="ECO:0000256" key="2">
    <source>
        <dbReference type="ARBA" id="ARBA00023239"/>
    </source>
</evidence>
<protein>
    <recommendedName>
        <fullName evidence="4">Alginate lyase domain-containing protein</fullName>
    </recommendedName>
</protein>
<organism evidence="5 6">
    <name type="scientific">Bacteroides xylanisolvens</name>
    <dbReference type="NCBI Taxonomy" id="371601"/>
    <lineage>
        <taxon>Bacteria</taxon>
        <taxon>Pseudomonadati</taxon>
        <taxon>Bacteroidota</taxon>
        <taxon>Bacteroidia</taxon>
        <taxon>Bacteroidales</taxon>
        <taxon>Bacteroidaceae</taxon>
        <taxon>Bacteroides</taxon>
    </lineage>
</organism>
<dbReference type="RefSeq" id="WP_117809027.1">
    <property type="nucleotide sequence ID" value="NZ_JAASHA010000007.1"/>
</dbReference>